<dbReference type="Proteomes" id="UP000466332">
    <property type="component" value="Unassembled WGS sequence"/>
</dbReference>
<feature type="coiled-coil region" evidence="1">
    <location>
        <begin position="271"/>
        <end position="298"/>
    </location>
</feature>
<proteinExistence type="predicted"/>
<keyword evidence="3" id="KW-1185">Reference proteome</keyword>
<keyword evidence="1" id="KW-0175">Coiled coil</keyword>
<name>A0ABW9WMR7_9BURK</name>
<protein>
    <recommendedName>
        <fullName evidence="4">Large polyvalent protein-associated domain-containing protein</fullName>
    </recommendedName>
</protein>
<comment type="caution">
    <text evidence="2">The sequence shown here is derived from an EMBL/GenBank/DDBJ whole genome shotgun (WGS) entry which is preliminary data.</text>
</comment>
<organism evidence="2 3">
    <name type="scientific">Duganella margarita</name>
    <dbReference type="NCBI Taxonomy" id="2692170"/>
    <lineage>
        <taxon>Bacteria</taxon>
        <taxon>Pseudomonadati</taxon>
        <taxon>Pseudomonadota</taxon>
        <taxon>Betaproteobacteria</taxon>
        <taxon>Burkholderiales</taxon>
        <taxon>Oxalobacteraceae</taxon>
        <taxon>Telluria group</taxon>
        <taxon>Duganella</taxon>
    </lineage>
</organism>
<evidence type="ECO:0000313" key="3">
    <source>
        <dbReference type="Proteomes" id="UP000466332"/>
    </source>
</evidence>
<evidence type="ECO:0000313" key="2">
    <source>
        <dbReference type="EMBL" id="MYN42459.1"/>
    </source>
</evidence>
<sequence>MNDKTEAAPLHDSLRDLIGQAISDEIAAGAEQPDWCDSREIDRLADAVLTVLPAGRESAPVLAMPKETPESMAESNTRFAIDGAIQFGREDRNKPPSEEHWLMEYWLIGQQLRELGKTGWDNRTPLDPAETSAITAPQQHAQAAPSDEREAFEKFYRDSNSRIATWRQTDNLGRNSDGDYFIHPIPALWEAWQACAILAARQPAPVASVPAVAVPGSEAMLVLLQDAARAWNNEREAELDATMERVESFLISMRKGQPAAAPVAADVDRSVAVLQSLLDEARDDNARLKAKLVIATTRPPAGAAPVDAKRTEPGKIHAKTELFHFAGSDVRLQIIDQYGTHEVRVHGDTGRFVVEAVASANRDAQPSTAQGDALRQVVGRLTREQQENANFLEWWESSGQKADHDLRTQNAAHATWQERAQRAASQPETVHVDVANQAINDAMRVGMQDSERDAARQKSNANADRLAAEWGVAQIEIYQARKLEIAMIENRIGITPEYDGGFHAHIYGESEKPMATGYGDTPSAAVYAAMAAQQGEKGGAA</sequence>
<gene>
    <name evidence="2" type="ORF">GTP55_24260</name>
</gene>
<dbReference type="EMBL" id="WWCS01000021">
    <property type="protein sequence ID" value="MYN42459.1"/>
    <property type="molecule type" value="Genomic_DNA"/>
</dbReference>
<evidence type="ECO:0000256" key="1">
    <source>
        <dbReference type="SAM" id="Coils"/>
    </source>
</evidence>
<evidence type="ECO:0008006" key="4">
    <source>
        <dbReference type="Google" id="ProtNLM"/>
    </source>
</evidence>
<dbReference type="RefSeq" id="WP_161047367.1">
    <property type="nucleotide sequence ID" value="NZ_WWCS01000021.1"/>
</dbReference>
<reference evidence="2 3" key="1">
    <citation type="submission" date="2019-12" db="EMBL/GenBank/DDBJ databases">
        <title>Novel species isolated from a subtropical stream in China.</title>
        <authorList>
            <person name="Lu H."/>
        </authorList>
    </citation>
    <scope>NUCLEOTIDE SEQUENCE [LARGE SCALE GENOMIC DNA]</scope>
    <source>
        <strain evidence="2 3">FT109W</strain>
    </source>
</reference>
<accession>A0ABW9WMR7</accession>